<feature type="compositionally biased region" description="Polar residues" evidence="1">
    <location>
        <begin position="88"/>
        <end position="101"/>
    </location>
</feature>
<reference evidence="2" key="1">
    <citation type="submission" date="2021-04" db="EMBL/GenBank/DDBJ databases">
        <authorList>
            <person name="Tunstrom K."/>
        </authorList>
    </citation>
    <scope>NUCLEOTIDE SEQUENCE</scope>
</reference>
<dbReference type="Proteomes" id="UP000691718">
    <property type="component" value="Unassembled WGS sequence"/>
</dbReference>
<evidence type="ECO:0000313" key="3">
    <source>
        <dbReference type="Proteomes" id="UP000691718"/>
    </source>
</evidence>
<sequence length="101" mass="11702">MNWNVISITNLIKEKVDLMRASEWAKLGDKVIDIEKKYMKNDHIIDQITEEFIAQVDNSDSEFSSEDEDDDEDYADDCDDDKLEDEGASTSTRFYGRHITS</sequence>
<feature type="region of interest" description="Disordered" evidence="1">
    <location>
        <begin position="56"/>
        <end position="101"/>
    </location>
</feature>
<gene>
    <name evidence="2" type="ORF">PAPOLLO_LOCUS497</name>
</gene>
<proteinExistence type="predicted"/>
<protein>
    <submittedName>
        <fullName evidence="2">(apollo) hypothetical protein</fullName>
    </submittedName>
</protein>
<dbReference type="EMBL" id="CAJQZP010000008">
    <property type="protein sequence ID" value="CAG4932069.1"/>
    <property type="molecule type" value="Genomic_DNA"/>
</dbReference>
<evidence type="ECO:0000313" key="2">
    <source>
        <dbReference type="EMBL" id="CAG4932069.1"/>
    </source>
</evidence>
<dbReference type="OrthoDB" id="2266637at2759"/>
<accession>A0A8S3W022</accession>
<evidence type="ECO:0000256" key="1">
    <source>
        <dbReference type="SAM" id="MobiDB-lite"/>
    </source>
</evidence>
<dbReference type="AlphaFoldDB" id="A0A8S3W022"/>
<keyword evidence="3" id="KW-1185">Reference proteome</keyword>
<feature type="compositionally biased region" description="Acidic residues" evidence="1">
    <location>
        <begin position="59"/>
        <end position="87"/>
    </location>
</feature>
<comment type="caution">
    <text evidence="2">The sequence shown here is derived from an EMBL/GenBank/DDBJ whole genome shotgun (WGS) entry which is preliminary data.</text>
</comment>
<name>A0A8S3W022_PARAO</name>
<organism evidence="2 3">
    <name type="scientific">Parnassius apollo</name>
    <name type="common">Apollo butterfly</name>
    <name type="synonym">Papilio apollo</name>
    <dbReference type="NCBI Taxonomy" id="110799"/>
    <lineage>
        <taxon>Eukaryota</taxon>
        <taxon>Metazoa</taxon>
        <taxon>Ecdysozoa</taxon>
        <taxon>Arthropoda</taxon>
        <taxon>Hexapoda</taxon>
        <taxon>Insecta</taxon>
        <taxon>Pterygota</taxon>
        <taxon>Neoptera</taxon>
        <taxon>Endopterygota</taxon>
        <taxon>Lepidoptera</taxon>
        <taxon>Glossata</taxon>
        <taxon>Ditrysia</taxon>
        <taxon>Papilionoidea</taxon>
        <taxon>Papilionidae</taxon>
        <taxon>Parnassiinae</taxon>
        <taxon>Parnassini</taxon>
        <taxon>Parnassius</taxon>
        <taxon>Parnassius</taxon>
    </lineage>
</organism>